<gene>
    <name evidence="2" type="ORF">LSINAPIS_LOCUS6668</name>
</gene>
<protein>
    <submittedName>
        <fullName evidence="2">Uncharacterized protein</fullName>
    </submittedName>
</protein>
<reference evidence="2 3" key="1">
    <citation type="submission" date="2017-07" db="EMBL/GenBank/DDBJ databases">
        <authorList>
            <person name="Talla V."/>
            <person name="Backstrom N."/>
        </authorList>
    </citation>
    <scope>NUCLEOTIDE SEQUENCE [LARGE SCALE GENOMIC DNA]</scope>
</reference>
<feature type="compositionally biased region" description="Basic and acidic residues" evidence="1">
    <location>
        <begin position="37"/>
        <end position="46"/>
    </location>
</feature>
<dbReference type="EMBL" id="FZQP02002115">
    <property type="protein sequence ID" value="VVC94793.1"/>
    <property type="molecule type" value="Genomic_DNA"/>
</dbReference>
<evidence type="ECO:0000313" key="2">
    <source>
        <dbReference type="EMBL" id="VVC94793.1"/>
    </source>
</evidence>
<dbReference type="Proteomes" id="UP000324832">
    <property type="component" value="Unassembled WGS sequence"/>
</dbReference>
<name>A0A5E4Q919_9NEOP</name>
<proteinExistence type="predicted"/>
<evidence type="ECO:0000256" key="1">
    <source>
        <dbReference type="SAM" id="MobiDB-lite"/>
    </source>
</evidence>
<sequence>MDSKQFIKQELKVEIEDKDPELTVKQLEASDVISSKIHPELNDSCKKSKPTLKQSTDTKRSKETKSHKKSHLSNINGPTHNQCSGLKKQHITYPDKETSGNIFM</sequence>
<feature type="compositionally biased region" description="Polar residues" evidence="1">
    <location>
        <begin position="72"/>
        <end position="84"/>
    </location>
</feature>
<accession>A0A5E4Q919</accession>
<feature type="region of interest" description="Disordered" evidence="1">
    <location>
        <begin position="33"/>
        <end position="104"/>
    </location>
</feature>
<evidence type="ECO:0000313" key="3">
    <source>
        <dbReference type="Proteomes" id="UP000324832"/>
    </source>
</evidence>
<organism evidence="2 3">
    <name type="scientific">Leptidea sinapis</name>
    <dbReference type="NCBI Taxonomy" id="189913"/>
    <lineage>
        <taxon>Eukaryota</taxon>
        <taxon>Metazoa</taxon>
        <taxon>Ecdysozoa</taxon>
        <taxon>Arthropoda</taxon>
        <taxon>Hexapoda</taxon>
        <taxon>Insecta</taxon>
        <taxon>Pterygota</taxon>
        <taxon>Neoptera</taxon>
        <taxon>Endopterygota</taxon>
        <taxon>Lepidoptera</taxon>
        <taxon>Glossata</taxon>
        <taxon>Ditrysia</taxon>
        <taxon>Papilionoidea</taxon>
        <taxon>Pieridae</taxon>
        <taxon>Dismorphiinae</taxon>
        <taxon>Leptidea</taxon>
    </lineage>
</organism>
<keyword evidence="3" id="KW-1185">Reference proteome</keyword>
<dbReference type="AlphaFoldDB" id="A0A5E4Q919"/>